<dbReference type="SUPFAM" id="SSF48452">
    <property type="entry name" value="TPR-like"/>
    <property type="match status" value="1"/>
</dbReference>
<evidence type="ECO:0000313" key="3">
    <source>
        <dbReference type="EMBL" id="QVL32266.1"/>
    </source>
</evidence>
<keyword evidence="4" id="KW-1185">Reference proteome</keyword>
<feature type="region of interest" description="Disordered" evidence="2">
    <location>
        <begin position="303"/>
        <end position="325"/>
    </location>
</feature>
<sequence>MIVTEEAPSVVSWADVIRQQQGGVHESPAPVGEGIQFDSFSDLDLKKKFDSIMPAGSSPGVTEVDGMFFFDAKGSGLDAHPKIPEGESSRVDMHTSANGEQPSGSRVRLDSNPSQTSIVENSGDITFSIKAPPSDAAGAIPVPSDAEMALHRHSSNELPTFDDLNLLTQSKPGESGILFSLTDGFPPSDEMPSTQKHDILFGDQDGESGILLTNNKNENADVGVLPPDTESPSGAVRSSILDILLSNPNALDESASSSNVFGANGVQIPDQEDFGSIQNLTETAKIRSTPEFFLPEAAAMAHNGPSKSSAEISPTSTPKTFKNESSGELRGLEAVGDFEGDGAVDIYADQPLESELTASGTFKVSDADLELARLRQKIIESSAVDLSSNPSFNSFKIDAKKKVPTPPPDSGTVAPFPEKSHAYAEPVAHFHVGSDPDGHLSSEMDVDNSMIRRLEEMASHEEFILGAPNISEQELKELNQANADKLSATDGLKTPNQHSTSTNLGSAVLSQHPSNPSNGPVSLQPERAKSPYRGKDAADFEQTGLNKRGRSGKLFAGVLGAVLGAGGVFGAGYFGGFLPSSDSNARNSADLAKLAATNEDLENNRKELLNQTKNLKEVLTRLNVNETSEALASIDSLIRARDTAVKAKDEVSGERDALKTKIQESEGRLAEVMKQVDLRKTELDKANATLLELKTAADKSSAELKSAREEAATLKAEVAKMPAASKALNDKLDIAQAKVKELETSKSTFDQKLSELSKERDTLAASQKQSSQLIKKIEQQLVKLDAVKPGSDATALLSGIEKIGRNGSNVSEGMKAADKKIDELSKQLSIEQNKLVALEKKAVEAEKRVLDSEKKAQETQKKLDEALLASSSNGNSLDVWFAVLKDPSNKAEAASALAEVTKVLADPKASDELKAKATAVRALALRNKGETAAARAAFAEAQKLPGFKADQTWVNDVASHLATISDPVAALKAIKLNQDSATLVQKFDEAIKNFAAEQTPQVGVLFARRGLAKLDLNDTNAAEQDANTAIKYGAKAEGHFALARVMERLGKWTEAEKNYNAVLAVPKVDAGLQQKAMLGLGRVLNHLSSVPSADANEKKLEIRSSGQPTSRNFQSPEVLMMLMLNLMEMPGFEEPEPVSASTDRLRESIRLADKLIGEGEYLGHIVKADALARLKKYPEALKEYSVGIDRLKVLPKEYDGVLDRILVGLPALQKVEVSTALGGNVRSGENLFGDGVSHFFASRYGQAEESLLKASKEIDDARIYYYLGFSRWMQGKTDLAVEAFRKGGLLEKKGNPNSRMVNNSLERIQGELRQTLGQYRP</sequence>
<feature type="compositionally biased region" description="Basic and acidic residues" evidence="2">
    <location>
        <begin position="526"/>
        <end position="535"/>
    </location>
</feature>
<dbReference type="InterPro" id="IPR011990">
    <property type="entry name" value="TPR-like_helical_dom_sf"/>
</dbReference>
<proteinExistence type="predicted"/>
<evidence type="ECO:0000256" key="1">
    <source>
        <dbReference type="SAM" id="Coils"/>
    </source>
</evidence>
<protein>
    <submittedName>
        <fullName evidence="3">Tetratricopeptide repeat protein</fullName>
    </submittedName>
</protein>
<dbReference type="PANTHER" id="PTHR23159">
    <property type="entry name" value="CENTROSOMAL PROTEIN 2"/>
    <property type="match status" value="1"/>
</dbReference>
<dbReference type="PANTHER" id="PTHR23159:SF31">
    <property type="entry name" value="CENTROSOME-ASSOCIATED PROTEIN CEP250 ISOFORM X1"/>
    <property type="match status" value="1"/>
</dbReference>
<name>A0A8E6B5T8_9BACT</name>
<gene>
    <name evidence="3" type="ORF">KIH39_26120</name>
</gene>
<feature type="compositionally biased region" description="Polar residues" evidence="2">
    <location>
        <begin position="305"/>
        <end position="320"/>
    </location>
</feature>
<evidence type="ECO:0000313" key="4">
    <source>
        <dbReference type="Proteomes" id="UP000676194"/>
    </source>
</evidence>
<feature type="coiled-coil region" evidence="1">
    <location>
        <begin position="814"/>
        <end position="862"/>
    </location>
</feature>
<organism evidence="3 4">
    <name type="scientific">Telmatocola sphagniphila</name>
    <dbReference type="NCBI Taxonomy" id="1123043"/>
    <lineage>
        <taxon>Bacteria</taxon>
        <taxon>Pseudomonadati</taxon>
        <taxon>Planctomycetota</taxon>
        <taxon>Planctomycetia</taxon>
        <taxon>Gemmatales</taxon>
        <taxon>Gemmataceae</taxon>
    </lineage>
</organism>
<dbReference type="InterPro" id="IPR019734">
    <property type="entry name" value="TPR_rpt"/>
</dbReference>
<feature type="coiled-coil region" evidence="1">
    <location>
        <begin position="584"/>
        <end position="759"/>
    </location>
</feature>
<feature type="region of interest" description="Disordered" evidence="2">
    <location>
        <begin position="79"/>
        <end position="115"/>
    </location>
</feature>
<dbReference type="Gene3D" id="1.25.40.10">
    <property type="entry name" value="Tetratricopeptide repeat domain"/>
    <property type="match status" value="2"/>
</dbReference>
<dbReference type="Proteomes" id="UP000676194">
    <property type="component" value="Chromosome"/>
</dbReference>
<feature type="compositionally biased region" description="Polar residues" evidence="2">
    <location>
        <begin position="494"/>
        <end position="521"/>
    </location>
</feature>
<dbReference type="EMBL" id="CP074694">
    <property type="protein sequence ID" value="QVL32266.1"/>
    <property type="molecule type" value="Genomic_DNA"/>
</dbReference>
<keyword evidence="1" id="KW-0175">Coiled coil</keyword>
<dbReference type="SMART" id="SM00028">
    <property type="entry name" value="TPR"/>
    <property type="match status" value="3"/>
</dbReference>
<feature type="compositionally biased region" description="Basic and acidic residues" evidence="2">
    <location>
        <begin position="79"/>
        <end position="93"/>
    </location>
</feature>
<evidence type="ECO:0000256" key="2">
    <source>
        <dbReference type="SAM" id="MobiDB-lite"/>
    </source>
</evidence>
<dbReference type="RefSeq" id="WP_213497058.1">
    <property type="nucleotide sequence ID" value="NZ_CP074694.1"/>
</dbReference>
<feature type="region of interest" description="Disordered" evidence="2">
    <location>
        <begin position="488"/>
        <end position="535"/>
    </location>
</feature>
<feature type="compositionally biased region" description="Polar residues" evidence="2">
    <location>
        <begin position="95"/>
        <end position="104"/>
    </location>
</feature>
<reference evidence="3" key="1">
    <citation type="submission" date="2021-05" db="EMBL/GenBank/DDBJ databases">
        <title>Complete genome sequence of the cellulolytic planctomycete Telmatocola sphagniphila SP2T and characterization of the first cellulase from planctomycetes.</title>
        <authorList>
            <person name="Rakitin A.L."/>
            <person name="Beletsky A.V."/>
            <person name="Naumoff D.G."/>
            <person name="Kulichevskaya I.S."/>
            <person name="Mardanov A.V."/>
            <person name="Ravin N.V."/>
            <person name="Dedysh S.N."/>
        </authorList>
    </citation>
    <scope>NUCLEOTIDE SEQUENCE</scope>
    <source>
        <strain evidence="3">SP2T</strain>
    </source>
</reference>
<dbReference type="KEGG" id="tsph:KIH39_26120"/>
<accession>A0A8E6B5T8</accession>